<dbReference type="PROSITE" id="PS00233">
    <property type="entry name" value="CHIT_BIND_RR_1"/>
    <property type="match status" value="1"/>
</dbReference>
<evidence type="ECO:0000256" key="3">
    <source>
        <dbReference type="SAM" id="SignalP"/>
    </source>
</evidence>
<dbReference type="InterPro" id="IPR051217">
    <property type="entry name" value="Insect_Cuticle_Struc_Prot"/>
</dbReference>
<evidence type="ECO:0000313" key="4">
    <source>
        <dbReference type="EMBL" id="JAG59026.1"/>
    </source>
</evidence>
<dbReference type="GO" id="GO:0005615">
    <property type="term" value="C:extracellular space"/>
    <property type="evidence" value="ECO:0007669"/>
    <property type="project" value="TreeGrafter"/>
</dbReference>
<dbReference type="AlphaFoldDB" id="A0A0K8T0Z5"/>
<dbReference type="PANTHER" id="PTHR12236">
    <property type="entry name" value="STRUCTURAL CONTITUENT OF CUTICLE"/>
    <property type="match status" value="1"/>
</dbReference>
<evidence type="ECO:0000256" key="2">
    <source>
        <dbReference type="PROSITE-ProRule" id="PRU00497"/>
    </source>
</evidence>
<protein>
    <submittedName>
        <fullName evidence="4">Uncharacterized protein</fullName>
    </submittedName>
</protein>
<dbReference type="PANTHER" id="PTHR12236:SF75">
    <property type="entry name" value="CUTICULAR PROTEIN 62BB, ISOFORM A"/>
    <property type="match status" value="1"/>
</dbReference>
<dbReference type="EMBL" id="GBRD01006795">
    <property type="protein sequence ID" value="JAG59026.1"/>
    <property type="molecule type" value="Transcribed_RNA"/>
</dbReference>
<dbReference type="Pfam" id="PF00379">
    <property type="entry name" value="Chitin_bind_4"/>
    <property type="match status" value="1"/>
</dbReference>
<proteinExistence type="predicted"/>
<evidence type="ECO:0000256" key="1">
    <source>
        <dbReference type="ARBA" id="ARBA00022460"/>
    </source>
</evidence>
<dbReference type="PROSITE" id="PS51155">
    <property type="entry name" value="CHIT_BIND_RR_2"/>
    <property type="match status" value="1"/>
</dbReference>
<sequence length="99" mass="10709">MSPFTVLAILVTISAALAAPQGPRTSVQVVPEEYDPNPQYSYQYNIQDPSTGDSKGFSESRDGDVVRGRYSLVEPDGSTRVVDYTADPAHGFNAVVSRQ</sequence>
<feature type="signal peptide" evidence="3">
    <location>
        <begin position="1"/>
        <end position="18"/>
    </location>
</feature>
<accession>A0A0K8T0Z5</accession>
<keyword evidence="1 2" id="KW-0193">Cuticle</keyword>
<feature type="chain" id="PRO_5005519698" evidence="3">
    <location>
        <begin position="19"/>
        <end position="99"/>
    </location>
</feature>
<reference evidence="4" key="1">
    <citation type="submission" date="2014-09" db="EMBL/GenBank/DDBJ databases">
        <authorList>
            <person name="Magalhaes I.L.F."/>
            <person name="Oliveira U."/>
            <person name="Santos F.R."/>
            <person name="Vidigal T.H.D.A."/>
            <person name="Brescovit A.D."/>
            <person name="Santos A.J."/>
        </authorList>
    </citation>
    <scope>NUCLEOTIDE SEQUENCE</scope>
</reference>
<dbReference type="InterPro" id="IPR000618">
    <property type="entry name" value="Insect_cuticle"/>
</dbReference>
<dbReference type="InterPro" id="IPR031311">
    <property type="entry name" value="CHIT_BIND_RR_consensus"/>
</dbReference>
<name>A0A0K8T0Z5_LYGHE</name>
<dbReference type="PRINTS" id="PR00947">
    <property type="entry name" value="CUTICLE"/>
</dbReference>
<dbReference type="GO" id="GO:0031012">
    <property type="term" value="C:extracellular matrix"/>
    <property type="evidence" value="ECO:0007669"/>
    <property type="project" value="TreeGrafter"/>
</dbReference>
<dbReference type="GO" id="GO:0042302">
    <property type="term" value="F:structural constituent of cuticle"/>
    <property type="evidence" value="ECO:0007669"/>
    <property type="project" value="UniProtKB-UniRule"/>
</dbReference>
<keyword evidence="3" id="KW-0732">Signal</keyword>
<organism evidence="4">
    <name type="scientific">Lygus hesperus</name>
    <name type="common">Western plant bug</name>
    <dbReference type="NCBI Taxonomy" id="30085"/>
    <lineage>
        <taxon>Eukaryota</taxon>
        <taxon>Metazoa</taxon>
        <taxon>Ecdysozoa</taxon>
        <taxon>Arthropoda</taxon>
        <taxon>Hexapoda</taxon>
        <taxon>Insecta</taxon>
        <taxon>Pterygota</taxon>
        <taxon>Neoptera</taxon>
        <taxon>Paraneoptera</taxon>
        <taxon>Hemiptera</taxon>
        <taxon>Heteroptera</taxon>
        <taxon>Panheteroptera</taxon>
        <taxon>Cimicomorpha</taxon>
        <taxon>Miridae</taxon>
        <taxon>Mirini</taxon>
        <taxon>Lygus</taxon>
    </lineage>
</organism>